<dbReference type="EMBL" id="JACTNZ010000001">
    <property type="protein sequence ID" value="KAG5565718.1"/>
    <property type="molecule type" value="Genomic_DNA"/>
</dbReference>
<name>A0AAV6LKP6_9ERIC</name>
<keyword evidence="2" id="KW-1185">Reference proteome</keyword>
<evidence type="ECO:0000313" key="2">
    <source>
        <dbReference type="Proteomes" id="UP000823749"/>
    </source>
</evidence>
<sequence>MLMFGSAVAQEDPGYHRGTPLMYGLQDCSHSGFKVSVPVMLEPGNGEKVLITYVRWMEKARERKDRRRGRLGAVEALEEDGFSTRCHFWSQVIEVFGGFDEQNRSKSRRSNLTSRSSNGAAATVARWSWRATVALTPSNFPSLSLPHCLHKHQICAFYGGGGV</sequence>
<proteinExistence type="predicted"/>
<dbReference type="Proteomes" id="UP000823749">
    <property type="component" value="Chromosome 1"/>
</dbReference>
<comment type="caution">
    <text evidence="1">The sequence shown here is derived from an EMBL/GenBank/DDBJ whole genome shotgun (WGS) entry which is preliminary data.</text>
</comment>
<gene>
    <name evidence="1" type="ORF">RHGRI_001588</name>
</gene>
<dbReference type="AlphaFoldDB" id="A0AAV6LKP6"/>
<evidence type="ECO:0000313" key="1">
    <source>
        <dbReference type="EMBL" id="KAG5565718.1"/>
    </source>
</evidence>
<reference evidence="1" key="1">
    <citation type="submission" date="2020-08" db="EMBL/GenBank/DDBJ databases">
        <title>Plant Genome Project.</title>
        <authorList>
            <person name="Zhang R.-G."/>
        </authorList>
    </citation>
    <scope>NUCLEOTIDE SEQUENCE</scope>
    <source>
        <strain evidence="1">WSP0</strain>
        <tissue evidence="1">Leaf</tissue>
    </source>
</reference>
<organism evidence="1 2">
    <name type="scientific">Rhododendron griersonianum</name>
    <dbReference type="NCBI Taxonomy" id="479676"/>
    <lineage>
        <taxon>Eukaryota</taxon>
        <taxon>Viridiplantae</taxon>
        <taxon>Streptophyta</taxon>
        <taxon>Embryophyta</taxon>
        <taxon>Tracheophyta</taxon>
        <taxon>Spermatophyta</taxon>
        <taxon>Magnoliopsida</taxon>
        <taxon>eudicotyledons</taxon>
        <taxon>Gunneridae</taxon>
        <taxon>Pentapetalae</taxon>
        <taxon>asterids</taxon>
        <taxon>Ericales</taxon>
        <taxon>Ericaceae</taxon>
        <taxon>Ericoideae</taxon>
        <taxon>Rhodoreae</taxon>
        <taxon>Rhododendron</taxon>
    </lineage>
</organism>
<protein>
    <submittedName>
        <fullName evidence="1">Uncharacterized protein</fullName>
    </submittedName>
</protein>
<accession>A0AAV6LKP6</accession>